<name>A0ABQ9CWV1_9PASS</name>
<accession>A0ABQ9CWV1</accession>
<sequence>MGTQMMICKQSKVKEKENLLVRIMDTIWLRVAVAVLLRFWSSSGSNKYLNPMIIYPQLQPNGERECWRDSSDVVLEPIRPDPMIFGIFNEVVILQSGTYMRRALDTASHRILPDKMPSTQLDKHIMAWGSILGPVMFNLFINDLDVGLEGILSKLADDIKVGGPADSLKGREACKETSTN</sequence>
<dbReference type="EMBL" id="WHWB01034394">
    <property type="protein sequence ID" value="KAJ7410634.1"/>
    <property type="molecule type" value="Genomic_DNA"/>
</dbReference>
<evidence type="ECO:0000313" key="2">
    <source>
        <dbReference type="Proteomes" id="UP001145742"/>
    </source>
</evidence>
<proteinExistence type="predicted"/>
<reference evidence="1" key="1">
    <citation type="submission" date="2019-10" db="EMBL/GenBank/DDBJ databases">
        <authorList>
            <person name="Soares A.E.R."/>
            <person name="Aleixo A."/>
            <person name="Schneider P."/>
            <person name="Miyaki C.Y."/>
            <person name="Schneider M.P."/>
            <person name="Mello C."/>
            <person name="Vasconcelos A.T.R."/>
        </authorList>
    </citation>
    <scope>NUCLEOTIDE SEQUENCE</scope>
    <source>
        <tissue evidence="1">Muscle</tissue>
    </source>
</reference>
<gene>
    <name evidence="1" type="ORF">WISP_107024</name>
</gene>
<organism evidence="1 2">
    <name type="scientific">Willisornis vidua</name>
    <name type="common">Xingu scale-backed antbird</name>
    <dbReference type="NCBI Taxonomy" id="1566151"/>
    <lineage>
        <taxon>Eukaryota</taxon>
        <taxon>Metazoa</taxon>
        <taxon>Chordata</taxon>
        <taxon>Craniata</taxon>
        <taxon>Vertebrata</taxon>
        <taxon>Euteleostomi</taxon>
        <taxon>Archelosauria</taxon>
        <taxon>Archosauria</taxon>
        <taxon>Dinosauria</taxon>
        <taxon>Saurischia</taxon>
        <taxon>Theropoda</taxon>
        <taxon>Coelurosauria</taxon>
        <taxon>Aves</taxon>
        <taxon>Neognathae</taxon>
        <taxon>Neoaves</taxon>
        <taxon>Telluraves</taxon>
        <taxon>Australaves</taxon>
        <taxon>Passeriformes</taxon>
        <taxon>Thamnophilidae</taxon>
        <taxon>Willisornis</taxon>
    </lineage>
</organism>
<comment type="caution">
    <text evidence="1">The sequence shown here is derived from an EMBL/GenBank/DDBJ whole genome shotgun (WGS) entry which is preliminary data.</text>
</comment>
<keyword evidence="2" id="KW-1185">Reference proteome</keyword>
<protein>
    <submittedName>
        <fullName evidence="1">Uncharacterized protein</fullName>
    </submittedName>
</protein>
<dbReference type="Proteomes" id="UP001145742">
    <property type="component" value="Unassembled WGS sequence"/>
</dbReference>
<evidence type="ECO:0000313" key="1">
    <source>
        <dbReference type="EMBL" id="KAJ7410634.1"/>
    </source>
</evidence>